<dbReference type="InterPro" id="IPR035979">
    <property type="entry name" value="RBD_domain_sf"/>
</dbReference>
<evidence type="ECO:0000256" key="2">
    <source>
        <dbReference type="PROSITE-ProRule" id="PRU00176"/>
    </source>
</evidence>
<name>A0A1C7MUV6_9FUNG</name>
<evidence type="ECO:0000313" key="6">
    <source>
        <dbReference type="Proteomes" id="UP000093000"/>
    </source>
</evidence>
<feature type="compositionally biased region" description="Low complexity" evidence="3">
    <location>
        <begin position="334"/>
        <end position="361"/>
    </location>
</feature>
<feature type="region of interest" description="Disordered" evidence="3">
    <location>
        <begin position="1"/>
        <end position="50"/>
    </location>
</feature>
<evidence type="ECO:0000259" key="4">
    <source>
        <dbReference type="PROSITE" id="PS50102"/>
    </source>
</evidence>
<keyword evidence="1 2" id="KW-0694">RNA-binding</keyword>
<dbReference type="AlphaFoldDB" id="A0A1C7MUV6"/>
<feature type="compositionally biased region" description="Basic and acidic residues" evidence="3">
    <location>
        <begin position="246"/>
        <end position="255"/>
    </location>
</feature>
<dbReference type="InterPro" id="IPR034453">
    <property type="entry name" value="MEI2-like_RRM1"/>
</dbReference>
<dbReference type="SMART" id="SM00360">
    <property type="entry name" value="RRM"/>
    <property type="match status" value="2"/>
</dbReference>
<dbReference type="InParanoid" id="A0A1C7MUV6"/>
<dbReference type="CDD" id="cd12524">
    <property type="entry name" value="RRM1_MEI2_like"/>
    <property type="match status" value="1"/>
</dbReference>
<organism evidence="5 6">
    <name type="scientific">Choanephora cucurbitarum</name>
    <dbReference type="NCBI Taxonomy" id="101091"/>
    <lineage>
        <taxon>Eukaryota</taxon>
        <taxon>Fungi</taxon>
        <taxon>Fungi incertae sedis</taxon>
        <taxon>Mucoromycota</taxon>
        <taxon>Mucoromycotina</taxon>
        <taxon>Mucoromycetes</taxon>
        <taxon>Mucorales</taxon>
        <taxon>Mucorineae</taxon>
        <taxon>Choanephoraceae</taxon>
        <taxon>Choanephoroideae</taxon>
        <taxon>Choanephora</taxon>
    </lineage>
</organism>
<dbReference type="SUPFAM" id="SSF54928">
    <property type="entry name" value="RNA-binding domain, RBD"/>
    <property type="match status" value="1"/>
</dbReference>
<evidence type="ECO:0000256" key="1">
    <source>
        <dbReference type="ARBA" id="ARBA00022884"/>
    </source>
</evidence>
<dbReference type="InterPro" id="IPR000504">
    <property type="entry name" value="RRM_dom"/>
</dbReference>
<keyword evidence="6" id="KW-1185">Reference proteome</keyword>
<comment type="caution">
    <text evidence="5">The sequence shown here is derived from an EMBL/GenBank/DDBJ whole genome shotgun (WGS) entry which is preliminary data.</text>
</comment>
<dbReference type="PROSITE" id="PS50102">
    <property type="entry name" value="RRM"/>
    <property type="match status" value="1"/>
</dbReference>
<feature type="non-terminal residue" evidence="5">
    <location>
        <position position="368"/>
    </location>
</feature>
<dbReference type="GO" id="GO:0003723">
    <property type="term" value="F:RNA binding"/>
    <property type="evidence" value="ECO:0007669"/>
    <property type="project" value="UniProtKB-UniRule"/>
</dbReference>
<feature type="region of interest" description="Disordered" evidence="3">
    <location>
        <begin position="238"/>
        <end position="368"/>
    </location>
</feature>
<protein>
    <submittedName>
        <fullName evidence="5">Protein MEI2-like 2</fullName>
    </submittedName>
</protein>
<dbReference type="InterPro" id="IPR012677">
    <property type="entry name" value="Nucleotide-bd_a/b_plait_sf"/>
</dbReference>
<dbReference type="CDD" id="cd12276">
    <property type="entry name" value="RRM2_MEI2_EAR1_like"/>
    <property type="match status" value="1"/>
</dbReference>
<dbReference type="Proteomes" id="UP000093000">
    <property type="component" value="Unassembled WGS sequence"/>
</dbReference>
<feature type="compositionally biased region" description="Basic and acidic residues" evidence="3">
    <location>
        <begin position="38"/>
        <end position="50"/>
    </location>
</feature>
<dbReference type="Pfam" id="PF00076">
    <property type="entry name" value="RRM_1"/>
    <property type="match status" value="1"/>
</dbReference>
<dbReference type="Gene3D" id="3.30.70.330">
    <property type="match status" value="2"/>
</dbReference>
<dbReference type="PANTHER" id="PTHR23189">
    <property type="entry name" value="RNA RECOGNITION MOTIF-CONTAINING"/>
    <property type="match status" value="1"/>
</dbReference>
<sequence length="368" mass="43074">MRDHRGRRGGNNNNNNNDRFNDNRPYKRGNRPMGINKARNEYQEDEPRAAREKPCRTLFVRNVQYTIPESEIRNLFAEYGEIKDVFNLIENRGMIFVTFYDVRAAEEAKHAMQGTYLSDRKIDVHYSLPKEEEEKARCDRTKNQGTLLYTLKNTNNELDDHELQSYFSQFGEVKAIRVPNFKKTNTHVVSHLDRNQQRLVEFYDSRACVAAYDATIDAEYKGGKWDVAFFWDHPYKERTNSHQKRERNLDREEMRNKRRDQIKREPYDHYGNQGQRMDDRYHPAPMGAPPMHSHQLDPRLQYNPQPTMPAAMPTAPMASTLGPDNQRLEQAQKAQQILSMLAQQQQQPPTAPAMQATQPIPSLTSPFQ</sequence>
<proteinExistence type="predicted"/>
<dbReference type="OrthoDB" id="439808at2759"/>
<reference evidence="5 6" key="1">
    <citation type="submission" date="2016-03" db="EMBL/GenBank/DDBJ databases">
        <title>Choanephora cucurbitarum.</title>
        <authorList>
            <person name="Min B."/>
            <person name="Park H."/>
            <person name="Park J.-H."/>
            <person name="Shin H.-D."/>
            <person name="Choi I.-G."/>
        </authorList>
    </citation>
    <scope>NUCLEOTIDE SEQUENCE [LARGE SCALE GENOMIC DNA]</scope>
    <source>
        <strain evidence="5 6">KUS-F28377</strain>
    </source>
</reference>
<feature type="compositionally biased region" description="Low complexity" evidence="3">
    <location>
        <begin position="308"/>
        <end position="318"/>
    </location>
</feature>
<feature type="domain" description="RRM" evidence="4">
    <location>
        <begin position="56"/>
        <end position="129"/>
    </location>
</feature>
<gene>
    <name evidence="5" type="primary">ML2</name>
    <name evidence="5" type="ORF">A0J61_11393</name>
</gene>
<accession>A0A1C7MUV6</accession>
<evidence type="ECO:0000256" key="3">
    <source>
        <dbReference type="SAM" id="MobiDB-lite"/>
    </source>
</evidence>
<dbReference type="EMBL" id="LUGH01001984">
    <property type="protein sequence ID" value="OBZ80558.1"/>
    <property type="molecule type" value="Genomic_DNA"/>
</dbReference>
<evidence type="ECO:0000313" key="5">
    <source>
        <dbReference type="EMBL" id="OBZ80558.1"/>
    </source>
</evidence>